<feature type="domain" description="L,D-TPase catalytic" evidence="8">
    <location>
        <begin position="238"/>
        <end position="359"/>
    </location>
</feature>
<proteinExistence type="predicted"/>
<evidence type="ECO:0000256" key="4">
    <source>
        <dbReference type="ARBA" id="ARBA00022984"/>
    </source>
</evidence>
<dbReference type="CDD" id="cd13432">
    <property type="entry name" value="LDT_IgD_like_2"/>
    <property type="match status" value="1"/>
</dbReference>
<dbReference type="GO" id="GO:0016746">
    <property type="term" value="F:acyltransferase activity"/>
    <property type="evidence" value="ECO:0007669"/>
    <property type="project" value="UniProtKB-KW"/>
</dbReference>
<name>A0A1B2HI50_9PSEU</name>
<reference evidence="9 10" key="1">
    <citation type="submission" date="2016-07" db="EMBL/GenBank/DDBJ databases">
        <title>Complete genome sequence of the Lentzea guizhouensis DHS C013.</title>
        <authorList>
            <person name="Cao C."/>
        </authorList>
    </citation>
    <scope>NUCLEOTIDE SEQUENCE [LARGE SCALE GENOMIC DNA]</scope>
    <source>
        <strain evidence="9 10">DHS C013</strain>
    </source>
</reference>
<dbReference type="InterPro" id="IPR050979">
    <property type="entry name" value="LD-transpeptidase"/>
</dbReference>
<dbReference type="EMBL" id="CP016793">
    <property type="protein sequence ID" value="ANZ37409.1"/>
    <property type="molecule type" value="Genomic_DNA"/>
</dbReference>
<evidence type="ECO:0000313" key="9">
    <source>
        <dbReference type="EMBL" id="ANZ37409.1"/>
    </source>
</evidence>
<keyword evidence="5" id="KW-0012">Acyltransferase</keyword>
<dbReference type="PANTHER" id="PTHR30582:SF2">
    <property type="entry name" value="L,D-TRANSPEPTIDASE YCIB-RELATED"/>
    <property type="match status" value="1"/>
</dbReference>
<accession>A0A1B2HI50</accession>
<evidence type="ECO:0000259" key="8">
    <source>
        <dbReference type="PROSITE" id="PS52029"/>
    </source>
</evidence>
<dbReference type="Pfam" id="PF17964">
    <property type="entry name" value="Big_10"/>
    <property type="match status" value="1"/>
</dbReference>
<evidence type="ECO:0000256" key="7">
    <source>
        <dbReference type="PROSITE-ProRule" id="PRU01373"/>
    </source>
</evidence>
<dbReference type="GO" id="GO:0071555">
    <property type="term" value="P:cell wall organization"/>
    <property type="evidence" value="ECO:0007669"/>
    <property type="project" value="UniProtKB-UniRule"/>
</dbReference>
<dbReference type="AlphaFoldDB" id="A0A1B2HI50"/>
<dbReference type="CDD" id="cd16913">
    <property type="entry name" value="YkuD_like"/>
    <property type="match status" value="1"/>
</dbReference>
<organism evidence="9 10">
    <name type="scientific">Lentzea guizhouensis</name>
    <dbReference type="NCBI Taxonomy" id="1586287"/>
    <lineage>
        <taxon>Bacteria</taxon>
        <taxon>Bacillati</taxon>
        <taxon>Actinomycetota</taxon>
        <taxon>Actinomycetes</taxon>
        <taxon>Pseudonocardiales</taxon>
        <taxon>Pseudonocardiaceae</taxon>
        <taxon>Lentzea</taxon>
    </lineage>
</organism>
<dbReference type="PROSITE" id="PS52029">
    <property type="entry name" value="LD_TPASE"/>
    <property type="match status" value="1"/>
</dbReference>
<evidence type="ECO:0000256" key="1">
    <source>
        <dbReference type="ARBA" id="ARBA00004752"/>
    </source>
</evidence>
<gene>
    <name evidence="9" type="ORF">BBK82_16440</name>
</gene>
<keyword evidence="3 7" id="KW-0133">Cell shape</keyword>
<dbReference type="KEGG" id="led:BBK82_16440"/>
<dbReference type="Gene3D" id="2.60.40.3710">
    <property type="match status" value="1"/>
</dbReference>
<dbReference type="Proteomes" id="UP000093053">
    <property type="component" value="Chromosome"/>
</dbReference>
<dbReference type="Gene3D" id="2.40.440.10">
    <property type="entry name" value="L,D-transpeptidase catalytic domain-like"/>
    <property type="match status" value="1"/>
</dbReference>
<dbReference type="InterPro" id="IPR041280">
    <property type="entry name" value="Big_10"/>
</dbReference>
<dbReference type="PANTHER" id="PTHR30582">
    <property type="entry name" value="L,D-TRANSPEPTIDASE"/>
    <property type="match status" value="1"/>
</dbReference>
<dbReference type="GO" id="GO:0018104">
    <property type="term" value="P:peptidoglycan-protein cross-linking"/>
    <property type="evidence" value="ECO:0007669"/>
    <property type="project" value="TreeGrafter"/>
</dbReference>
<keyword evidence="6 7" id="KW-0961">Cell wall biogenesis/degradation</keyword>
<keyword evidence="2" id="KW-0808">Transferase</keyword>
<keyword evidence="4 7" id="KW-0573">Peptidoglycan synthesis</keyword>
<dbReference type="SUPFAM" id="SSF141523">
    <property type="entry name" value="L,D-transpeptidase catalytic domain-like"/>
    <property type="match status" value="1"/>
</dbReference>
<protein>
    <submittedName>
        <fullName evidence="9">L,D-transpeptidase</fullName>
    </submittedName>
</protein>
<sequence>MSSGGSWGERVFRPLLLAVLLGLTACEGAPDASPPDVPVVQEKAKAALTVTPASGEGISPAGPFQVGVTGGKLTSVALTGADDRVVKGELTGDRWVATEDLAYNKAYTWSGSAKGEDGAEVPVTGSFRTLKPSKLTSASANVGDHQTYGVAMPIKITFSSPVQDKATVQKAMTVTTSVPTEGAWAWLSDREAHWRPKEYYKPGTRVSVDVNVYGVPFGGGAYGAEDLHVQFAIADRALVVKADTQSHRFVIYRDGVQLHDFPASYGLDTDPRRVTRSGTHVVMQKEAKRTMSSTVFDYKDVPVTWAVLLSNNGEFVHEYANSMYAQGKQNVSHGCANLSPADAKTFFDLTMIGDPVEVLNSSIKLGPADRDYYDWALDWETWKSKSAVNG</sequence>
<dbReference type="Gene3D" id="2.60.40.3780">
    <property type="match status" value="1"/>
</dbReference>
<dbReference type="GO" id="GO:0008360">
    <property type="term" value="P:regulation of cell shape"/>
    <property type="evidence" value="ECO:0007669"/>
    <property type="project" value="UniProtKB-UniRule"/>
</dbReference>
<feature type="active site" description="Nucleophile" evidence="7">
    <location>
        <position position="335"/>
    </location>
</feature>
<feature type="active site" description="Proton donor/acceptor" evidence="7">
    <location>
        <position position="317"/>
    </location>
</feature>
<evidence type="ECO:0000256" key="5">
    <source>
        <dbReference type="ARBA" id="ARBA00023315"/>
    </source>
</evidence>
<dbReference type="OrthoDB" id="5242354at2"/>
<evidence type="ECO:0000256" key="2">
    <source>
        <dbReference type="ARBA" id="ARBA00022679"/>
    </source>
</evidence>
<evidence type="ECO:0000313" key="10">
    <source>
        <dbReference type="Proteomes" id="UP000093053"/>
    </source>
</evidence>
<dbReference type="GO" id="GO:0071972">
    <property type="term" value="F:peptidoglycan L,D-transpeptidase activity"/>
    <property type="evidence" value="ECO:0007669"/>
    <property type="project" value="TreeGrafter"/>
</dbReference>
<dbReference type="UniPathway" id="UPA00219"/>
<dbReference type="STRING" id="1586287.BBK82_16440"/>
<evidence type="ECO:0000256" key="6">
    <source>
        <dbReference type="ARBA" id="ARBA00023316"/>
    </source>
</evidence>
<dbReference type="InterPro" id="IPR005490">
    <property type="entry name" value="LD_TPept_cat_dom"/>
</dbReference>
<keyword evidence="10" id="KW-1185">Reference proteome</keyword>
<dbReference type="Pfam" id="PF03734">
    <property type="entry name" value="YkuD"/>
    <property type="match status" value="1"/>
</dbReference>
<dbReference type="GO" id="GO:0005576">
    <property type="term" value="C:extracellular region"/>
    <property type="evidence" value="ECO:0007669"/>
    <property type="project" value="TreeGrafter"/>
</dbReference>
<evidence type="ECO:0000256" key="3">
    <source>
        <dbReference type="ARBA" id="ARBA00022960"/>
    </source>
</evidence>
<comment type="pathway">
    <text evidence="1 7">Cell wall biogenesis; peptidoglycan biosynthesis.</text>
</comment>
<dbReference type="InterPro" id="IPR038063">
    <property type="entry name" value="Transpep_catalytic_dom"/>
</dbReference>